<feature type="region of interest" description="Disordered" evidence="1">
    <location>
        <begin position="1"/>
        <end position="68"/>
    </location>
</feature>
<accession>A0A8J7M4A9</accession>
<comment type="caution">
    <text evidence="2">The sequence shown here is derived from an EMBL/GenBank/DDBJ whole genome shotgun (WGS) entry which is preliminary data.</text>
</comment>
<dbReference type="RefSeq" id="WP_200606491.1">
    <property type="nucleotide sequence ID" value="NZ_JAEHHL010000001.1"/>
</dbReference>
<sequence>MSKHIIDKPKKRDDGARTKAYTKIERESGAGGESEQVQTLRRQPRTRDDGHRAAEYTKIERTEGDGEE</sequence>
<reference evidence="2" key="1">
    <citation type="submission" date="2020-12" db="EMBL/GenBank/DDBJ databases">
        <title>Bacterial taxonomy.</title>
        <authorList>
            <person name="Pan X."/>
        </authorList>
    </citation>
    <scope>NUCLEOTIDE SEQUENCE</scope>
    <source>
        <strain evidence="2">M0105</strain>
    </source>
</reference>
<organism evidence="2 3">
    <name type="scientific">Thermohalobaculum xanthum</name>
    <dbReference type="NCBI Taxonomy" id="2753746"/>
    <lineage>
        <taxon>Bacteria</taxon>
        <taxon>Pseudomonadati</taxon>
        <taxon>Pseudomonadota</taxon>
        <taxon>Alphaproteobacteria</taxon>
        <taxon>Rhodobacterales</taxon>
        <taxon>Paracoccaceae</taxon>
        <taxon>Thermohalobaculum</taxon>
    </lineage>
</organism>
<dbReference type="Proteomes" id="UP000655420">
    <property type="component" value="Unassembled WGS sequence"/>
</dbReference>
<evidence type="ECO:0000256" key="1">
    <source>
        <dbReference type="SAM" id="MobiDB-lite"/>
    </source>
</evidence>
<evidence type="ECO:0000313" key="3">
    <source>
        <dbReference type="Proteomes" id="UP000655420"/>
    </source>
</evidence>
<keyword evidence="3" id="KW-1185">Reference proteome</keyword>
<feature type="compositionally biased region" description="Basic and acidic residues" evidence="1">
    <location>
        <begin position="1"/>
        <end position="28"/>
    </location>
</feature>
<name>A0A8J7M4A9_9RHOB</name>
<evidence type="ECO:0000313" key="2">
    <source>
        <dbReference type="EMBL" id="MBK0398020.1"/>
    </source>
</evidence>
<proteinExistence type="predicted"/>
<protein>
    <submittedName>
        <fullName evidence="2">Uncharacterized protein</fullName>
    </submittedName>
</protein>
<gene>
    <name evidence="2" type="ORF">H0I76_02355</name>
</gene>
<feature type="compositionally biased region" description="Basic and acidic residues" evidence="1">
    <location>
        <begin position="45"/>
        <end position="68"/>
    </location>
</feature>
<dbReference type="EMBL" id="JAEHHL010000001">
    <property type="protein sequence ID" value="MBK0398020.1"/>
    <property type="molecule type" value="Genomic_DNA"/>
</dbReference>
<dbReference type="AlphaFoldDB" id="A0A8J7M4A9"/>